<evidence type="ECO:0000313" key="2">
    <source>
        <dbReference type="EMBL" id="CAI8035683.1"/>
    </source>
</evidence>
<proteinExistence type="predicted"/>
<organism evidence="2 3">
    <name type="scientific">Geodia barretti</name>
    <name type="common">Barrett's horny sponge</name>
    <dbReference type="NCBI Taxonomy" id="519541"/>
    <lineage>
        <taxon>Eukaryota</taxon>
        <taxon>Metazoa</taxon>
        <taxon>Porifera</taxon>
        <taxon>Demospongiae</taxon>
        <taxon>Heteroscleromorpha</taxon>
        <taxon>Tetractinellida</taxon>
        <taxon>Astrophorina</taxon>
        <taxon>Geodiidae</taxon>
        <taxon>Geodia</taxon>
    </lineage>
</organism>
<dbReference type="Pfam" id="PF05225">
    <property type="entry name" value="HTH_psq"/>
    <property type="match status" value="1"/>
</dbReference>
<dbReference type="PANTHER" id="PTHR19303:SF74">
    <property type="entry name" value="POGO TRANSPOSABLE ELEMENT WITH KRAB DOMAIN"/>
    <property type="match status" value="1"/>
</dbReference>
<comment type="caution">
    <text evidence="2">The sequence shown here is derived from an EMBL/GenBank/DDBJ whole genome shotgun (WGS) entry which is preliminary data.</text>
</comment>
<protein>
    <recommendedName>
        <fullName evidence="1">HTH psq-type domain-containing protein</fullName>
    </recommendedName>
</protein>
<dbReference type="GO" id="GO:0003677">
    <property type="term" value="F:DNA binding"/>
    <property type="evidence" value="ECO:0007669"/>
    <property type="project" value="InterPro"/>
</dbReference>
<dbReference type="GO" id="GO:0005634">
    <property type="term" value="C:nucleus"/>
    <property type="evidence" value="ECO:0007669"/>
    <property type="project" value="TreeGrafter"/>
</dbReference>
<sequence length="295" mass="32817">MLSASHFRDRVFRSQSAACNTSLFSHSHSRPGKYKPWDDDCMQKALQAVKLDGASVRKAAMEYGVPRSTLGDRVSGRVTHGILSGPPKYLSEEDEDELVRFILGCASVGYPKTRKEILSLVQTQVEKPISHGWWDSFCKRHPNLTFRTPAPLSIARATAVDEDAIGRYFDLLERTLEDNGLLEKPCQIFNMDETGMPLSPQSPKCVFTRGEKNPVNIDGGDKAQITVVACVSAAGYCIPPMVIWDRKKLSLELTAGEVPGTFYGLSDKGWMDQELFDACLSCHFLRYAPPTRPLL</sequence>
<dbReference type="InterPro" id="IPR009057">
    <property type="entry name" value="Homeodomain-like_sf"/>
</dbReference>
<feature type="domain" description="HTH psq-type" evidence="1">
    <location>
        <begin position="39"/>
        <end position="80"/>
    </location>
</feature>
<keyword evidence="3" id="KW-1185">Reference proteome</keyword>
<name>A0AA35STN4_GEOBA</name>
<evidence type="ECO:0000313" key="3">
    <source>
        <dbReference type="Proteomes" id="UP001174909"/>
    </source>
</evidence>
<dbReference type="Gene3D" id="1.10.10.60">
    <property type="entry name" value="Homeodomain-like"/>
    <property type="match status" value="1"/>
</dbReference>
<dbReference type="SUPFAM" id="SSF46689">
    <property type="entry name" value="Homeodomain-like"/>
    <property type="match status" value="1"/>
</dbReference>
<evidence type="ECO:0000259" key="1">
    <source>
        <dbReference type="Pfam" id="PF05225"/>
    </source>
</evidence>
<dbReference type="PANTHER" id="PTHR19303">
    <property type="entry name" value="TRANSPOSON"/>
    <property type="match status" value="1"/>
</dbReference>
<reference evidence="2" key="1">
    <citation type="submission" date="2023-03" db="EMBL/GenBank/DDBJ databases">
        <authorList>
            <person name="Steffen K."/>
            <person name="Cardenas P."/>
        </authorList>
    </citation>
    <scope>NUCLEOTIDE SEQUENCE</scope>
</reference>
<dbReference type="Proteomes" id="UP001174909">
    <property type="component" value="Unassembled WGS sequence"/>
</dbReference>
<dbReference type="AlphaFoldDB" id="A0AA35STN4"/>
<dbReference type="InterPro" id="IPR050863">
    <property type="entry name" value="CenT-Element_Derived"/>
</dbReference>
<gene>
    <name evidence="2" type="ORF">GBAR_LOCUS19991</name>
</gene>
<dbReference type="InterPro" id="IPR007889">
    <property type="entry name" value="HTH_Psq"/>
</dbReference>
<dbReference type="EMBL" id="CASHTH010002822">
    <property type="protein sequence ID" value="CAI8035683.1"/>
    <property type="molecule type" value="Genomic_DNA"/>
</dbReference>
<feature type="non-terminal residue" evidence="2">
    <location>
        <position position="295"/>
    </location>
</feature>
<accession>A0AA35STN4</accession>